<dbReference type="InterPro" id="IPR029034">
    <property type="entry name" value="Cystine-knot_cytokine"/>
</dbReference>
<keyword evidence="4" id="KW-0732">Signal</keyword>
<reference evidence="5" key="2">
    <citation type="submission" date="2025-09" db="UniProtKB">
        <authorList>
            <consortium name="Ensembl"/>
        </authorList>
    </citation>
    <scope>IDENTIFICATION</scope>
</reference>
<organism evidence="5 6">
    <name type="scientific">Neogobius melanostomus</name>
    <name type="common">round goby</name>
    <dbReference type="NCBI Taxonomy" id="47308"/>
    <lineage>
        <taxon>Eukaryota</taxon>
        <taxon>Metazoa</taxon>
        <taxon>Chordata</taxon>
        <taxon>Craniata</taxon>
        <taxon>Vertebrata</taxon>
        <taxon>Euteleostomi</taxon>
        <taxon>Actinopterygii</taxon>
        <taxon>Neopterygii</taxon>
        <taxon>Teleostei</taxon>
        <taxon>Neoteleostei</taxon>
        <taxon>Acanthomorphata</taxon>
        <taxon>Gobiaria</taxon>
        <taxon>Gobiiformes</taxon>
        <taxon>Gobioidei</taxon>
        <taxon>Gobiidae</taxon>
        <taxon>Benthophilinae</taxon>
        <taxon>Neogobiini</taxon>
        <taxon>Neogobius</taxon>
    </lineage>
</organism>
<keyword evidence="6" id="KW-1185">Reference proteome</keyword>
<dbReference type="GO" id="GO:0005125">
    <property type="term" value="F:cytokine activity"/>
    <property type="evidence" value="ECO:0007669"/>
    <property type="project" value="InterPro"/>
</dbReference>
<dbReference type="Pfam" id="PF06083">
    <property type="entry name" value="IL17"/>
    <property type="match status" value="1"/>
</dbReference>
<dbReference type="Gene3D" id="2.10.90.10">
    <property type="entry name" value="Cystine-knot cytokines"/>
    <property type="match status" value="1"/>
</dbReference>
<dbReference type="Ensembl" id="ENSNMLT00000042631.1">
    <property type="protein sequence ID" value="ENSNMLP00000038292.1"/>
    <property type="gene ID" value="ENSNMLG00000023651.1"/>
</dbReference>
<comment type="subcellular location">
    <subcellularLocation>
        <location evidence="1">Secreted</location>
    </subcellularLocation>
</comment>
<keyword evidence="3" id="KW-0964">Secreted</keyword>
<reference evidence="5" key="1">
    <citation type="submission" date="2025-08" db="UniProtKB">
        <authorList>
            <consortium name="Ensembl"/>
        </authorList>
    </citation>
    <scope>IDENTIFICATION</scope>
</reference>
<evidence type="ECO:0000313" key="5">
    <source>
        <dbReference type="Ensembl" id="ENSNMLP00000038292.1"/>
    </source>
</evidence>
<dbReference type="AlphaFoldDB" id="A0A8C6UKG1"/>
<dbReference type="InterPro" id="IPR010345">
    <property type="entry name" value="IL-17_fam"/>
</dbReference>
<evidence type="ECO:0000256" key="3">
    <source>
        <dbReference type="ARBA" id="ARBA00022525"/>
    </source>
</evidence>
<proteinExistence type="inferred from homology"/>
<dbReference type="SUPFAM" id="SSF57501">
    <property type="entry name" value="Cystine-knot cytokines"/>
    <property type="match status" value="1"/>
</dbReference>
<comment type="similarity">
    <text evidence="2">Belongs to the IL-17 family.</text>
</comment>
<dbReference type="Proteomes" id="UP000694523">
    <property type="component" value="Unplaced"/>
</dbReference>
<evidence type="ECO:0000256" key="4">
    <source>
        <dbReference type="ARBA" id="ARBA00022729"/>
    </source>
</evidence>
<evidence type="ECO:0000313" key="6">
    <source>
        <dbReference type="Proteomes" id="UP000694523"/>
    </source>
</evidence>
<dbReference type="GO" id="GO:0005576">
    <property type="term" value="C:extracellular region"/>
    <property type="evidence" value="ECO:0007669"/>
    <property type="project" value="UniProtKB-SubCell"/>
</dbReference>
<accession>A0A8C6UKG1</accession>
<protein>
    <submittedName>
        <fullName evidence="5">Uncharacterized protein</fullName>
    </submittedName>
</protein>
<evidence type="ECO:0000256" key="2">
    <source>
        <dbReference type="ARBA" id="ARBA00007236"/>
    </source>
</evidence>
<sequence length="119" mass="13765">SCYKEEDLENAARHKLHSHYQQIAFPAQPSTVPHVCPWILFDVCFFRKKDLPEHFPSTYYEAQCLCEGCIVLDQNGEPEENYNYNSKPETQEGRRYRLKRVDVEVNVACTCVSSSTSTV</sequence>
<evidence type="ECO:0000256" key="1">
    <source>
        <dbReference type="ARBA" id="ARBA00004613"/>
    </source>
</evidence>
<name>A0A8C6UKG1_9GOBI</name>